<name>A0A1E5P435_9ACTN</name>
<gene>
    <name evidence="1" type="ORF">AS594_07205</name>
</gene>
<dbReference type="Proteomes" id="UP000095759">
    <property type="component" value="Unassembled WGS sequence"/>
</dbReference>
<sequence>MSARVQLLPQEPEEPENVLRFSDGRTVVCHHDGAPCNGCRTPREDWPAVWEPGFFRLVEEGS</sequence>
<dbReference type="AlphaFoldDB" id="A0A1E5P435"/>
<comment type="caution">
    <text evidence="1">The sequence shown here is derived from an EMBL/GenBank/DDBJ whole genome shotgun (WGS) entry which is preliminary data.</text>
</comment>
<keyword evidence="2" id="KW-1185">Reference proteome</keyword>
<proteinExistence type="predicted"/>
<organism evidence="1 2">
    <name type="scientific">Streptomyces agglomeratus</name>
    <dbReference type="NCBI Taxonomy" id="285458"/>
    <lineage>
        <taxon>Bacteria</taxon>
        <taxon>Bacillati</taxon>
        <taxon>Actinomycetota</taxon>
        <taxon>Actinomycetes</taxon>
        <taxon>Kitasatosporales</taxon>
        <taxon>Streptomycetaceae</taxon>
        <taxon>Streptomyces</taxon>
    </lineage>
</organism>
<reference evidence="1 2" key="1">
    <citation type="submission" date="2016-08" db="EMBL/GenBank/DDBJ databases">
        <title>Complete genome sequence of Streptomyces agglomeratus strain 6-3-2, a novel anti-MRSA actinomycete isolated from Wuli of Tebit, China.</title>
        <authorList>
            <person name="Chen X."/>
        </authorList>
    </citation>
    <scope>NUCLEOTIDE SEQUENCE [LARGE SCALE GENOMIC DNA]</scope>
    <source>
        <strain evidence="1 2">6-3-2</strain>
    </source>
</reference>
<accession>A0A1E5P435</accession>
<evidence type="ECO:0000313" key="1">
    <source>
        <dbReference type="EMBL" id="OEJ24310.1"/>
    </source>
</evidence>
<evidence type="ECO:0000313" key="2">
    <source>
        <dbReference type="Proteomes" id="UP000095759"/>
    </source>
</evidence>
<protein>
    <submittedName>
        <fullName evidence="1">Uncharacterized protein</fullName>
    </submittedName>
</protein>
<dbReference type="EMBL" id="MEHJ01000001">
    <property type="protein sequence ID" value="OEJ24310.1"/>
    <property type="molecule type" value="Genomic_DNA"/>
</dbReference>